<dbReference type="AlphaFoldDB" id="A0A931GMW4"/>
<dbReference type="RefSeq" id="WP_197015213.1">
    <property type="nucleotide sequence ID" value="NZ_BAABES010000018.1"/>
</dbReference>
<gene>
    <name evidence="3" type="ORF">IW256_007220</name>
</gene>
<keyword evidence="4" id="KW-1185">Reference proteome</keyword>
<keyword evidence="2" id="KW-0472">Membrane</keyword>
<feature type="transmembrane region" description="Helical" evidence="2">
    <location>
        <begin position="77"/>
        <end position="97"/>
    </location>
</feature>
<sequence length="340" mass="35559">MNAWQGHGLAFVASVLYFAGFGFFKCAAARMEPLAGTRPIHLATRVLASGPWWCGTAFMLGGVAFHLAALFRNGPETITPALLAGLVVLLAVARALFNEHVTWSEWLAFGLLFAAGLCLTQAAGSTWRSPSPGLLPILAITSFVLPAGLFALGDRQPAGLHARRLNGIAYGICAGVLIGLGELSLILSVRHGIDGELLTSTAYPYLFAAAVGAGVVQLQIALQRCRMVVLIFVATVVAKTYVLLAGTPLADPASWPSPAHMFAGVALLAAAFALVPRFDSAVTEGGGPGPSMTTGPRADACRCGDPQRARSRPGEATFPHAGETVGPRAGSPRRPRRRAW</sequence>
<feature type="compositionally biased region" description="Basic residues" evidence="1">
    <location>
        <begin position="331"/>
        <end position="340"/>
    </location>
</feature>
<feature type="transmembrane region" description="Helical" evidence="2">
    <location>
        <begin position="106"/>
        <end position="127"/>
    </location>
</feature>
<keyword evidence="2" id="KW-1133">Transmembrane helix</keyword>
<feature type="region of interest" description="Disordered" evidence="1">
    <location>
        <begin position="283"/>
        <end position="340"/>
    </location>
</feature>
<protein>
    <submittedName>
        <fullName evidence="3">Uncharacterized protein</fullName>
    </submittedName>
</protein>
<comment type="caution">
    <text evidence="3">The sequence shown here is derived from an EMBL/GenBank/DDBJ whole genome shotgun (WGS) entry which is preliminary data.</text>
</comment>
<reference evidence="3" key="1">
    <citation type="submission" date="2020-11" db="EMBL/GenBank/DDBJ databases">
        <title>Sequencing the genomes of 1000 actinobacteria strains.</title>
        <authorList>
            <person name="Klenk H.-P."/>
        </authorList>
    </citation>
    <scope>NUCLEOTIDE SEQUENCE</scope>
    <source>
        <strain evidence="3">DSM 43175</strain>
    </source>
</reference>
<name>A0A931GMW4_9ACTN</name>
<organism evidence="3 4">
    <name type="scientific">Actinomadura viridis</name>
    <dbReference type="NCBI Taxonomy" id="58110"/>
    <lineage>
        <taxon>Bacteria</taxon>
        <taxon>Bacillati</taxon>
        <taxon>Actinomycetota</taxon>
        <taxon>Actinomycetes</taxon>
        <taxon>Streptosporangiales</taxon>
        <taxon>Thermomonosporaceae</taxon>
        <taxon>Actinomadura</taxon>
    </lineage>
</organism>
<keyword evidence="2" id="KW-0812">Transmembrane</keyword>
<evidence type="ECO:0000313" key="3">
    <source>
        <dbReference type="EMBL" id="MBG6093107.1"/>
    </source>
</evidence>
<evidence type="ECO:0000256" key="2">
    <source>
        <dbReference type="SAM" id="Phobius"/>
    </source>
</evidence>
<feature type="transmembrane region" description="Helical" evidence="2">
    <location>
        <begin position="258"/>
        <end position="275"/>
    </location>
</feature>
<accession>A0A931GMW4</accession>
<feature type="transmembrane region" description="Helical" evidence="2">
    <location>
        <begin position="50"/>
        <end position="71"/>
    </location>
</feature>
<feature type="transmembrane region" description="Helical" evidence="2">
    <location>
        <begin position="133"/>
        <end position="153"/>
    </location>
</feature>
<feature type="transmembrane region" description="Helical" evidence="2">
    <location>
        <begin position="227"/>
        <end position="246"/>
    </location>
</feature>
<evidence type="ECO:0000313" key="4">
    <source>
        <dbReference type="Proteomes" id="UP000614047"/>
    </source>
</evidence>
<feature type="transmembrane region" description="Helical" evidence="2">
    <location>
        <begin position="202"/>
        <end position="220"/>
    </location>
</feature>
<dbReference type="Proteomes" id="UP000614047">
    <property type="component" value="Unassembled WGS sequence"/>
</dbReference>
<dbReference type="EMBL" id="JADOUA010000001">
    <property type="protein sequence ID" value="MBG6093107.1"/>
    <property type="molecule type" value="Genomic_DNA"/>
</dbReference>
<proteinExistence type="predicted"/>
<feature type="compositionally biased region" description="Basic and acidic residues" evidence="1">
    <location>
        <begin position="299"/>
        <end position="308"/>
    </location>
</feature>
<feature type="transmembrane region" description="Helical" evidence="2">
    <location>
        <begin position="165"/>
        <end position="190"/>
    </location>
</feature>
<evidence type="ECO:0000256" key="1">
    <source>
        <dbReference type="SAM" id="MobiDB-lite"/>
    </source>
</evidence>
<feature type="transmembrane region" description="Helical" evidence="2">
    <location>
        <begin position="6"/>
        <end position="29"/>
    </location>
</feature>